<dbReference type="VEuPathDB" id="TrichDB:TVAG_371660"/>
<dbReference type="SUPFAM" id="SSF48371">
    <property type="entry name" value="ARM repeat"/>
    <property type="match status" value="1"/>
</dbReference>
<evidence type="ECO:0000313" key="2">
    <source>
        <dbReference type="Proteomes" id="UP000001542"/>
    </source>
</evidence>
<dbReference type="InterPro" id="IPR016024">
    <property type="entry name" value="ARM-type_fold"/>
</dbReference>
<organism evidence="1 2">
    <name type="scientific">Trichomonas vaginalis (strain ATCC PRA-98 / G3)</name>
    <dbReference type="NCBI Taxonomy" id="412133"/>
    <lineage>
        <taxon>Eukaryota</taxon>
        <taxon>Metamonada</taxon>
        <taxon>Parabasalia</taxon>
        <taxon>Trichomonadida</taxon>
        <taxon>Trichomonadidae</taxon>
        <taxon>Trichomonas</taxon>
    </lineage>
</organism>
<gene>
    <name evidence="1" type="ORF">TVAG_371660</name>
</gene>
<dbReference type="RefSeq" id="XP_001325915.1">
    <property type="nucleotide sequence ID" value="XM_001325880.1"/>
</dbReference>
<protein>
    <submittedName>
        <fullName evidence="1">Uncharacterized protein</fullName>
    </submittedName>
</protein>
<reference evidence="1" key="2">
    <citation type="journal article" date="2007" name="Science">
        <title>Draft genome sequence of the sexually transmitted pathogen Trichomonas vaginalis.</title>
        <authorList>
            <person name="Carlton J.M."/>
            <person name="Hirt R.P."/>
            <person name="Silva J.C."/>
            <person name="Delcher A.L."/>
            <person name="Schatz M."/>
            <person name="Zhao Q."/>
            <person name="Wortman J.R."/>
            <person name="Bidwell S.L."/>
            <person name="Alsmark U.C.M."/>
            <person name="Besteiro S."/>
            <person name="Sicheritz-Ponten T."/>
            <person name="Noel C.J."/>
            <person name="Dacks J.B."/>
            <person name="Foster P.G."/>
            <person name="Simillion C."/>
            <person name="Van de Peer Y."/>
            <person name="Miranda-Saavedra D."/>
            <person name="Barton G.J."/>
            <person name="Westrop G.D."/>
            <person name="Mueller S."/>
            <person name="Dessi D."/>
            <person name="Fiori P.L."/>
            <person name="Ren Q."/>
            <person name="Paulsen I."/>
            <person name="Zhang H."/>
            <person name="Bastida-Corcuera F.D."/>
            <person name="Simoes-Barbosa A."/>
            <person name="Brown M.T."/>
            <person name="Hayes R.D."/>
            <person name="Mukherjee M."/>
            <person name="Okumura C.Y."/>
            <person name="Schneider R."/>
            <person name="Smith A.J."/>
            <person name="Vanacova S."/>
            <person name="Villalvazo M."/>
            <person name="Haas B.J."/>
            <person name="Pertea M."/>
            <person name="Feldblyum T.V."/>
            <person name="Utterback T.R."/>
            <person name="Shu C.L."/>
            <person name="Osoegawa K."/>
            <person name="de Jong P.J."/>
            <person name="Hrdy I."/>
            <person name="Horvathova L."/>
            <person name="Zubacova Z."/>
            <person name="Dolezal P."/>
            <person name="Malik S.B."/>
            <person name="Logsdon J.M. Jr."/>
            <person name="Henze K."/>
            <person name="Gupta A."/>
            <person name="Wang C.C."/>
            <person name="Dunne R.L."/>
            <person name="Upcroft J.A."/>
            <person name="Upcroft P."/>
            <person name="White O."/>
            <person name="Salzberg S.L."/>
            <person name="Tang P."/>
            <person name="Chiu C.-H."/>
            <person name="Lee Y.-S."/>
            <person name="Embley T.M."/>
            <person name="Coombs G.H."/>
            <person name="Mottram J.C."/>
            <person name="Tachezy J."/>
            <person name="Fraser-Liggett C.M."/>
            <person name="Johnson P.J."/>
        </authorList>
    </citation>
    <scope>NUCLEOTIDE SEQUENCE [LARGE SCALE GENOMIC DNA]</scope>
    <source>
        <strain evidence="1">G3</strain>
    </source>
</reference>
<keyword evidence="2" id="KW-1185">Reference proteome</keyword>
<dbReference type="KEGG" id="tva:4771673"/>
<dbReference type="Proteomes" id="UP000001542">
    <property type="component" value="Unassembled WGS sequence"/>
</dbReference>
<reference evidence="1" key="1">
    <citation type="submission" date="2006-10" db="EMBL/GenBank/DDBJ databases">
        <authorList>
            <person name="Amadeo P."/>
            <person name="Zhao Q."/>
            <person name="Wortman J."/>
            <person name="Fraser-Liggett C."/>
            <person name="Carlton J."/>
        </authorList>
    </citation>
    <scope>NUCLEOTIDE SEQUENCE</scope>
    <source>
        <strain evidence="1">G3</strain>
    </source>
</reference>
<sequence length="307" mass="35493">MDSVRFISRSLCCVQSLEILNQFVEGDEFLEHMLNTTDPKVQALAGSIFIKLMKFFYDKYRQPVYNFIITHEINDLTLKTISTCAMSLSKIIKRSDLSPTEFFTDELFTQVNILLECSKNCAVISALNLARRLIEKRADINKFNYKQIFYLMCAQNPTVKQKAINASFIMSSVCCVSFSEDSINKILLILANTINESSFKETAKAITFLLQMYLYSHQKVFNLAVDLFEKLVEILNNECSCVVQILSLIIKMTEYSEENNYTEQILELFSDYNLDNALNEFINGNDDGKRYHAQRIRDFIDKNTNQD</sequence>
<accession>A2E0T7</accession>
<evidence type="ECO:0000313" key="1">
    <source>
        <dbReference type="EMBL" id="EAY13692.1"/>
    </source>
</evidence>
<dbReference type="InParanoid" id="A2E0T7"/>
<dbReference type="AlphaFoldDB" id="A2E0T7"/>
<name>A2E0T7_TRIV3</name>
<proteinExistence type="predicted"/>
<dbReference type="EMBL" id="DS113281">
    <property type="protein sequence ID" value="EAY13692.1"/>
    <property type="molecule type" value="Genomic_DNA"/>
</dbReference>
<dbReference type="VEuPathDB" id="TrichDB:TVAGG3_0325570"/>